<name>A0A550BZN5_9AGAR</name>
<dbReference type="Proteomes" id="UP000320762">
    <property type="component" value="Unassembled WGS sequence"/>
</dbReference>
<organism evidence="2 3">
    <name type="scientific">Schizophyllum amplum</name>
    <dbReference type="NCBI Taxonomy" id="97359"/>
    <lineage>
        <taxon>Eukaryota</taxon>
        <taxon>Fungi</taxon>
        <taxon>Dikarya</taxon>
        <taxon>Basidiomycota</taxon>
        <taxon>Agaricomycotina</taxon>
        <taxon>Agaricomycetes</taxon>
        <taxon>Agaricomycetidae</taxon>
        <taxon>Agaricales</taxon>
        <taxon>Schizophyllaceae</taxon>
        <taxon>Schizophyllum</taxon>
    </lineage>
</organism>
<feature type="region of interest" description="Disordered" evidence="1">
    <location>
        <begin position="87"/>
        <end position="165"/>
    </location>
</feature>
<feature type="region of interest" description="Disordered" evidence="1">
    <location>
        <begin position="1"/>
        <end position="26"/>
    </location>
</feature>
<evidence type="ECO:0000313" key="2">
    <source>
        <dbReference type="EMBL" id="TRM58010.1"/>
    </source>
</evidence>
<accession>A0A550BZN5</accession>
<proteinExistence type="predicted"/>
<evidence type="ECO:0000256" key="1">
    <source>
        <dbReference type="SAM" id="MobiDB-lite"/>
    </source>
</evidence>
<feature type="compositionally biased region" description="Basic and acidic residues" evidence="1">
    <location>
        <begin position="107"/>
        <end position="143"/>
    </location>
</feature>
<reference evidence="2 3" key="1">
    <citation type="journal article" date="2019" name="New Phytol.">
        <title>Comparative genomics reveals unique wood-decay strategies and fruiting body development in the Schizophyllaceae.</title>
        <authorList>
            <person name="Almasi E."/>
            <person name="Sahu N."/>
            <person name="Krizsan K."/>
            <person name="Balint B."/>
            <person name="Kovacs G.M."/>
            <person name="Kiss B."/>
            <person name="Cseklye J."/>
            <person name="Drula E."/>
            <person name="Henrissat B."/>
            <person name="Nagy I."/>
            <person name="Chovatia M."/>
            <person name="Adam C."/>
            <person name="LaButti K."/>
            <person name="Lipzen A."/>
            <person name="Riley R."/>
            <person name="Grigoriev I.V."/>
            <person name="Nagy L.G."/>
        </authorList>
    </citation>
    <scope>NUCLEOTIDE SEQUENCE [LARGE SCALE GENOMIC DNA]</scope>
    <source>
        <strain evidence="2 3">NL-1724</strain>
    </source>
</reference>
<dbReference type="EMBL" id="VDMD01000040">
    <property type="protein sequence ID" value="TRM58010.1"/>
    <property type="molecule type" value="Genomic_DNA"/>
</dbReference>
<keyword evidence="3" id="KW-1185">Reference proteome</keyword>
<feature type="compositionally biased region" description="Basic and acidic residues" evidence="1">
    <location>
        <begin position="1"/>
        <end position="22"/>
    </location>
</feature>
<dbReference type="AlphaFoldDB" id="A0A550BZN5"/>
<gene>
    <name evidence="2" type="ORF">BD626DRAFT_203817</name>
</gene>
<sequence length="165" mass="19385">MSRDRQADNFENGKAKVDERTTRTPSRTTPWRMMLDWWMWRTTRGRLPSPSALPYSRTTFEVDSGHQARRVDRLRSPRRLDWCGQREADEHEYDARTIGQQDAVGVNERRKREDDTREAVKDGWREGDEGGDTADWREEERGRCRGPRQVGVSRPDKRKAGGRLL</sequence>
<evidence type="ECO:0000313" key="3">
    <source>
        <dbReference type="Proteomes" id="UP000320762"/>
    </source>
</evidence>
<protein>
    <submittedName>
        <fullName evidence="2">Uncharacterized protein</fullName>
    </submittedName>
</protein>
<comment type="caution">
    <text evidence="2">The sequence shown here is derived from an EMBL/GenBank/DDBJ whole genome shotgun (WGS) entry which is preliminary data.</text>
</comment>